<dbReference type="Proteomes" id="UP000478505">
    <property type="component" value="Unassembled WGS sequence"/>
</dbReference>
<dbReference type="Pfam" id="PF17293">
    <property type="entry name" value="Arm-DNA-bind_5"/>
    <property type="match status" value="1"/>
</dbReference>
<sequence length="95" mass="11420">MRTKHTFSTMFCQQTTRAVNNEAGPYLRITVDGKRLNVSLKRRIPIDLWDRKRKKAKQVNQYPDELKSKIFQIYQELKYRDQLITAQIIKAKFIF</sequence>
<evidence type="ECO:0000259" key="1">
    <source>
        <dbReference type="Pfam" id="PF17293"/>
    </source>
</evidence>
<proteinExistence type="predicted"/>
<accession>A0A6B3QY11</accession>
<gene>
    <name evidence="2" type="ORF">G3567_02650</name>
</gene>
<dbReference type="InterPro" id="IPR035386">
    <property type="entry name" value="Arm-DNA-bind_5"/>
</dbReference>
<dbReference type="RefSeq" id="WP_164003785.1">
    <property type="nucleotide sequence ID" value="NZ_JAAIKD010000002.1"/>
</dbReference>
<protein>
    <recommendedName>
        <fullName evidence="1">Arm DNA-binding domain-containing protein</fullName>
    </recommendedName>
</protein>
<evidence type="ECO:0000313" key="2">
    <source>
        <dbReference type="EMBL" id="NEV93046.1"/>
    </source>
</evidence>
<dbReference type="EMBL" id="JAAIKD010000002">
    <property type="protein sequence ID" value="NEV93046.1"/>
    <property type="molecule type" value="Genomic_DNA"/>
</dbReference>
<reference evidence="2 3" key="1">
    <citation type="submission" date="2020-02" db="EMBL/GenBank/DDBJ databases">
        <title>Flavobacteriaceae Psychroflexus bacterium YR1-1, complete genome.</title>
        <authorList>
            <person name="Li Y."/>
            <person name="Wu S."/>
        </authorList>
    </citation>
    <scope>NUCLEOTIDE SEQUENCE [LARGE SCALE GENOMIC DNA]</scope>
    <source>
        <strain evidence="2 3">YR1-1</strain>
    </source>
</reference>
<keyword evidence="3" id="KW-1185">Reference proteome</keyword>
<dbReference type="AlphaFoldDB" id="A0A6B3QY11"/>
<name>A0A6B3QY11_9FLAO</name>
<organism evidence="2 3">
    <name type="scientific">Psychroflexus aurantiacus</name>
    <dbReference type="NCBI Taxonomy" id="2709310"/>
    <lineage>
        <taxon>Bacteria</taxon>
        <taxon>Pseudomonadati</taxon>
        <taxon>Bacteroidota</taxon>
        <taxon>Flavobacteriia</taxon>
        <taxon>Flavobacteriales</taxon>
        <taxon>Flavobacteriaceae</taxon>
        <taxon>Psychroflexus</taxon>
    </lineage>
</organism>
<evidence type="ECO:0000313" key="3">
    <source>
        <dbReference type="Proteomes" id="UP000478505"/>
    </source>
</evidence>
<comment type="caution">
    <text evidence="2">The sequence shown here is derived from an EMBL/GenBank/DDBJ whole genome shotgun (WGS) entry which is preliminary data.</text>
</comment>
<feature type="domain" description="Arm DNA-binding" evidence="1">
    <location>
        <begin position="26"/>
        <end position="90"/>
    </location>
</feature>